<dbReference type="SUPFAM" id="SSF54373">
    <property type="entry name" value="FAD-linked reductases, C-terminal domain"/>
    <property type="match status" value="1"/>
</dbReference>
<dbReference type="InterPro" id="IPR036188">
    <property type="entry name" value="FAD/NAD-bd_sf"/>
</dbReference>
<evidence type="ECO:0000313" key="7">
    <source>
        <dbReference type="Proteomes" id="UP000198666"/>
    </source>
</evidence>
<feature type="domain" description="FAD dependent oxidoreductase" evidence="5">
    <location>
        <begin position="4"/>
        <end position="354"/>
    </location>
</feature>
<dbReference type="InterPro" id="IPR045170">
    <property type="entry name" value="MTOX"/>
</dbReference>
<evidence type="ECO:0000256" key="1">
    <source>
        <dbReference type="ARBA" id="ARBA00001974"/>
    </source>
</evidence>
<dbReference type="SUPFAM" id="SSF51905">
    <property type="entry name" value="FAD/NAD(P)-binding domain"/>
    <property type="match status" value="1"/>
</dbReference>
<dbReference type="GO" id="GO:0050660">
    <property type="term" value="F:flavin adenine dinucleotide binding"/>
    <property type="evidence" value="ECO:0007669"/>
    <property type="project" value="InterPro"/>
</dbReference>
<protein>
    <submittedName>
        <fullName evidence="6">Sarcosine oxidase/N-methyl-L-tryptophan oxidase</fullName>
    </submittedName>
</protein>
<keyword evidence="3" id="KW-0274">FAD</keyword>
<gene>
    <name evidence="6" type="ORF">SAMN05421663_104241</name>
</gene>
<dbReference type="RefSeq" id="WP_093727028.1">
    <property type="nucleotide sequence ID" value="NZ_FMZB01000004.1"/>
</dbReference>
<dbReference type="Gene3D" id="3.50.50.60">
    <property type="entry name" value="FAD/NAD(P)-binding domain"/>
    <property type="match status" value="1"/>
</dbReference>
<dbReference type="GO" id="GO:0008115">
    <property type="term" value="F:sarcosine oxidase activity"/>
    <property type="evidence" value="ECO:0007669"/>
    <property type="project" value="TreeGrafter"/>
</dbReference>
<proteinExistence type="predicted"/>
<dbReference type="Proteomes" id="UP000198666">
    <property type="component" value="Unassembled WGS sequence"/>
</dbReference>
<reference evidence="7" key="1">
    <citation type="submission" date="2016-10" db="EMBL/GenBank/DDBJ databases">
        <authorList>
            <person name="Varghese N."/>
            <person name="Submissions S."/>
        </authorList>
    </citation>
    <scope>NUCLEOTIDE SEQUENCE [LARGE SCALE GENOMIC DNA]</scope>
    <source>
        <strain evidence="7">DSM 21620</strain>
    </source>
</reference>
<dbReference type="AlphaFoldDB" id="A0A1G6PS18"/>
<organism evidence="6 7">
    <name type="scientific">Terribacillus halophilus</name>
    <dbReference type="NCBI Taxonomy" id="361279"/>
    <lineage>
        <taxon>Bacteria</taxon>
        <taxon>Bacillati</taxon>
        <taxon>Bacillota</taxon>
        <taxon>Bacilli</taxon>
        <taxon>Bacillales</taxon>
        <taxon>Bacillaceae</taxon>
        <taxon>Terribacillus</taxon>
    </lineage>
</organism>
<dbReference type="InterPro" id="IPR006076">
    <property type="entry name" value="FAD-dep_OxRdtase"/>
</dbReference>
<comment type="cofactor">
    <cofactor evidence="1">
        <name>FAD</name>
        <dbReference type="ChEBI" id="CHEBI:57692"/>
    </cofactor>
</comment>
<evidence type="ECO:0000259" key="5">
    <source>
        <dbReference type="Pfam" id="PF01266"/>
    </source>
</evidence>
<sequence length="372" mass="41497">MLYDVIILGAGTMGLSAGYQLAKKGQKVLMVDSYHPPHVHGSHHGETRIIRYAYGEGEAYVPFALRSKELWKDLEKRINQSILVETGVLNSGLETSPFIQNVWKSGDKYDLQVEKLSSQQLQQRWAGLTVPDNYIGAYEKDGGYLRTDQILNGYATLAASYGAVLAGGQRVQEVQINEGTVEVKTQGTIYQAKKLIVTAGAWGREVLSQLGLQLSITVIRKTFAWLHADESFRESKFPCFSFDTEMGTYYGFPDIDGAGLKIGRHDTGMPIHPDQKSVPFHDGDTEELLGFLSRFMGKGTFRLREGKTCMYSMTPDEDFIIDYHPEHPEVMFALGFSGHGFKFASAVGEALSEMAMEKDTTVDMGPFRLDRF</sequence>
<dbReference type="EMBL" id="FMZB01000004">
    <property type="protein sequence ID" value="SDC82879.1"/>
    <property type="molecule type" value="Genomic_DNA"/>
</dbReference>
<dbReference type="Pfam" id="PF01266">
    <property type="entry name" value="DAO"/>
    <property type="match status" value="1"/>
</dbReference>
<dbReference type="PANTHER" id="PTHR10961">
    <property type="entry name" value="PEROXISOMAL SARCOSINE OXIDASE"/>
    <property type="match status" value="1"/>
</dbReference>
<evidence type="ECO:0000256" key="2">
    <source>
        <dbReference type="ARBA" id="ARBA00022630"/>
    </source>
</evidence>
<keyword evidence="4" id="KW-0560">Oxidoreductase</keyword>
<name>A0A1G6PS18_9BACI</name>
<keyword evidence="2" id="KW-0285">Flavoprotein</keyword>
<dbReference type="GO" id="GO:0005829">
    <property type="term" value="C:cytosol"/>
    <property type="evidence" value="ECO:0007669"/>
    <property type="project" value="TreeGrafter"/>
</dbReference>
<evidence type="ECO:0000313" key="6">
    <source>
        <dbReference type="EMBL" id="SDC82879.1"/>
    </source>
</evidence>
<evidence type="ECO:0000256" key="3">
    <source>
        <dbReference type="ARBA" id="ARBA00022827"/>
    </source>
</evidence>
<keyword evidence="7" id="KW-1185">Reference proteome</keyword>
<dbReference type="STRING" id="361279.SAMN05421663_104241"/>
<dbReference type="NCBIfam" id="NF008425">
    <property type="entry name" value="PRK11259.1"/>
    <property type="match status" value="1"/>
</dbReference>
<evidence type="ECO:0000256" key="4">
    <source>
        <dbReference type="ARBA" id="ARBA00023002"/>
    </source>
</evidence>
<dbReference type="OrthoDB" id="9794226at2"/>
<dbReference type="Gene3D" id="3.30.9.10">
    <property type="entry name" value="D-Amino Acid Oxidase, subunit A, domain 2"/>
    <property type="match status" value="1"/>
</dbReference>
<accession>A0A1G6PS18</accession>
<dbReference type="PANTHER" id="PTHR10961:SF7">
    <property type="entry name" value="FAD DEPENDENT OXIDOREDUCTASE DOMAIN-CONTAINING PROTEIN"/>
    <property type="match status" value="1"/>
</dbReference>